<dbReference type="PANTHER" id="PTHR13832">
    <property type="entry name" value="PROTEIN PHOSPHATASE 2C"/>
    <property type="match status" value="1"/>
</dbReference>
<dbReference type="GO" id="GO:0004722">
    <property type="term" value="F:protein serine/threonine phosphatase activity"/>
    <property type="evidence" value="ECO:0007669"/>
    <property type="project" value="InterPro"/>
</dbReference>
<evidence type="ECO:0000259" key="1">
    <source>
        <dbReference type="PROSITE" id="PS51746"/>
    </source>
</evidence>
<dbReference type="PROSITE" id="PS51746">
    <property type="entry name" value="PPM_2"/>
    <property type="match status" value="1"/>
</dbReference>
<dbReference type="CDD" id="cd00143">
    <property type="entry name" value="PP2Cc"/>
    <property type="match status" value="1"/>
</dbReference>
<dbReference type="PANTHER" id="PTHR13832:SF827">
    <property type="entry name" value="PROTEIN PHOSPHATASE 1L"/>
    <property type="match status" value="1"/>
</dbReference>
<dbReference type="AlphaFoldDB" id="A0A0H3K5W9"/>
<dbReference type="KEGG" id="syc:syc2500_d"/>
<dbReference type="InterPro" id="IPR001932">
    <property type="entry name" value="PPM-type_phosphatase-like_dom"/>
</dbReference>
<reference evidence="2 3" key="1">
    <citation type="journal article" date="2007" name="Photosyn. Res.">
        <title>Complete nucleotide sequence of the freshwater unicellular cyanobacterium Synechococcus elongatus PCC 6301 chromosome: gene content and organization.</title>
        <authorList>
            <person name="Sugita C."/>
            <person name="Ogata K."/>
            <person name="Shikata M."/>
            <person name="Jikuya H."/>
            <person name="Takano J."/>
            <person name="Furumichi M."/>
            <person name="Kanehisa M."/>
            <person name="Omata T."/>
            <person name="Sugiura M."/>
            <person name="Sugita M."/>
        </authorList>
    </citation>
    <scope>NUCLEOTIDE SEQUENCE [LARGE SCALE GENOMIC DNA]</scope>
    <source>
        <strain evidence="3">ATCC 27144 / PCC 6301 / SAUG 1402/1</strain>
    </source>
</reference>
<dbReference type="InterPro" id="IPR036457">
    <property type="entry name" value="PPM-type-like_dom_sf"/>
</dbReference>
<sequence length="323" mass="35252">MPSTRIPSTIGLVPRLFARTVTAGMSESIPESEASFVASADERTAMLSLSLAQMEVAATTDVGMRRSQNEDFYVYHYQLEHLETPSGTSVQAKGLFVLCDGMGGHARGEIASLEAARVFKQQIEAQWTTELPSREALRSAVLAANQALFELNQAAAVSGSDRMGTTLVAILLQGTRVAIIHVGDSRAYRYSRLTGLDQLTRDHEVGQLAIAQGVDPDVAYARPEAHQLTQALGPRNNDWLDPEVRFLEVREDTVFLLCSDGLSDFDLVEEVTETHVAPLLQTRTSLQYGIQQLVEIANEAGGHDNITVVAVRLRLRPQLGPVI</sequence>
<dbReference type="Gene3D" id="3.60.40.10">
    <property type="entry name" value="PPM-type phosphatase domain"/>
    <property type="match status" value="1"/>
</dbReference>
<dbReference type="SMART" id="SM00331">
    <property type="entry name" value="PP2C_SIG"/>
    <property type="match status" value="1"/>
</dbReference>
<dbReference type="Pfam" id="PF13672">
    <property type="entry name" value="PP2C_2"/>
    <property type="match status" value="1"/>
</dbReference>
<dbReference type="EMBL" id="AP008231">
    <property type="protein sequence ID" value="BAD80690.1"/>
    <property type="molecule type" value="Genomic_DNA"/>
</dbReference>
<dbReference type="Proteomes" id="UP000001175">
    <property type="component" value="Chromosome"/>
</dbReference>
<accession>A0A0H3K5W9</accession>
<evidence type="ECO:0000313" key="2">
    <source>
        <dbReference type="EMBL" id="BAD80690.1"/>
    </source>
</evidence>
<feature type="domain" description="PPM-type phosphatase" evidence="1">
    <location>
        <begin position="55"/>
        <end position="313"/>
    </location>
</feature>
<name>A0A0H3K5W9_SYNP6</name>
<dbReference type="eggNOG" id="COG0631">
    <property type="taxonomic scope" value="Bacteria"/>
</dbReference>
<dbReference type="SMART" id="SM00332">
    <property type="entry name" value="PP2Cc"/>
    <property type="match status" value="1"/>
</dbReference>
<evidence type="ECO:0000313" key="3">
    <source>
        <dbReference type="Proteomes" id="UP000001175"/>
    </source>
</evidence>
<organism evidence="2 3">
    <name type="scientific">Synechococcus sp. (strain ATCC 27144 / PCC 6301 / SAUG 1402/1)</name>
    <name type="common">Anacystis nidulans</name>
    <dbReference type="NCBI Taxonomy" id="269084"/>
    <lineage>
        <taxon>Bacteria</taxon>
        <taxon>Bacillati</taxon>
        <taxon>Cyanobacteriota</taxon>
        <taxon>Cyanophyceae</taxon>
        <taxon>Synechococcales</taxon>
        <taxon>Synechococcaceae</taxon>
        <taxon>Synechococcus</taxon>
    </lineage>
</organism>
<dbReference type="InterPro" id="IPR015655">
    <property type="entry name" value="PP2C"/>
</dbReference>
<dbReference type="SUPFAM" id="SSF81606">
    <property type="entry name" value="PP2C-like"/>
    <property type="match status" value="1"/>
</dbReference>
<dbReference type="NCBIfam" id="NF011149">
    <property type="entry name" value="PRK14559.1"/>
    <property type="match status" value="1"/>
</dbReference>
<proteinExistence type="predicted"/>
<gene>
    <name evidence="2" type="ordered locus">syc2500_d</name>
</gene>
<protein>
    <submittedName>
        <fullName evidence="2">Probable protein phosphatase</fullName>
    </submittedName>
</protein>